<dbReference type="InterPro" id="IPR000792">
    <property type="entry name" value="Tscrpt_reg_LuxR_C"/>
</dbReference>
<sequence>MTVLNVALVNDYEVVARGVVGMLRSYTNRIRVVELDLNKQVDERVAIALYDTFAGTQGDRAVVRQLATNPAVSAVVVYSWNLDPVHIAAVLANGAAGYISKGLPAAKLVTALEEINAGGERVHIGGPTIPSVMAGDWPGREEGLTEREAEVLALITQGLSNIEIAERTHLSINSIKTYIRSCYRTIGATSRTNAVLWGIEHGFRPDRVRIEHPEPTPGTADVAVNV</sequence>
<dbReference type="SUPFAM" id="SSF52172">
    <property type="entry name" value="CheY-like"/>
    <property type="match status" value="1"/>
</dbReference>
<organism evidence="3 4">
    <name type="scientific">Salinibacterium amurskyense</name>
    <dbReference type="NCBI Taxonomy" id="205941"/>
    <lineage>
        <taxon>Bacteria</taxon>
        <taxon>Bacillati</taxon>
        <taxon>Actinomycetota</taxon>
        <taxon>Actinomycetes</taxon>
        <taxon>Micrococcales</taxon>
        <taxon>Microbacteriaceae</taxon>
        <taxon>Salinibacterium</taxon>
    </lineage>
</organism>
<dbReference type="EMBL" id="PGFH01000001">
    <property type="protein sequence ID" value="PJJ82577.1"/>
    <property type="molecule type" value="Genomic_DNA"/>
</dbReference>
<dbReference type="Pfam" id="PF00196">
    <property type="entry name" value="GerE"/>
    <property type="match status" value="1"/>
</dbReference>
<evidence type="ECO:0000259" key="2">
    <source>
        <dbReference type="PROSITE" id="PS50043"/>
    </source>
</evidence>
<dbReference type="PRINTS" id="PR00038">
    <property type="entry name" value="HTHLUXR"/>
</dbReference>
<gene>
    <name evidence="3" type="ORF">CLV85_1779</name>
</gene>
<protein>
    <submittedName>
        <fullName evidence="3">LuxR family two component transcriptional regulator</fullName>
    </submittedName>
</protein>
<proteinExistence type="predicted"/>
<dbReference type="InterPro" id="IPR039420">
    <property type="entry name" value="WalR-like"/>
</dbReference>
<dbReference type="CDD" id="cd06170">
    <property type="entry name" value="LuxR_C_like"/>
    <property type="match status" value="1"/>
</dbReference>
<dbReference type="SMART" id="SM00421">
    <property type="entry name" value="HTH_LUXR"/>
    <property type="match status" value="1"/>
</dbReference>
<comment type="caution">
    <text evidence="3">The sequence shown here is derived from an EMBL/GenBank/DDBJ whole genome shotgun (WGS) entry which is preliminary data.</text>
</comment>
<dbReference type="RefSeq" id="WP_100389157.1">
    <property type="nucleotide sequence ID" value="NZ_BMZU01000001.1"/>
</dbReference>
<evidence type="ECO:0000256" key="1">
    <source>
        <dbReference type="ARBA" id="ARBA00023125"/>
    </source>
</evidence>
<keyword evidence="1" id="KW-0238">DNA-binding</keyword>
<dbReference type="SUPFAM" id="SSF46894">
    <property type="entry name" value="C-terminal effector domain of the bipartite response regulators"/>
    <property type="match status" value="1"/>
</dbReference>
<evidence type="ECO:0000313" key="4">
    <source>
        <dbReference type="Proteomes" id="UP000231742"/>
    </source>
</evidence>
<dbReference type="PANTHER" id="PTHR43214">
    <property type="entry name" value="TWO-COMPONENT RESPONSE REGULATOR"/>
    <property type="match status" value="1"/>
</dbReference>
<feature type="domain" description="HTH luxR-type" evidence="2">
    <location>
        <begin position="137"/>
        <end position="202"/>
    </location>
</feature>
<dbReference type="OrthoDB" id="9816529at2"/>
<dbReference type="GO" id="GO:0003677">
    <property type="term" value="F:DNA binding"/>
    <property type="evidence" value="ECO:0007669"/>
    <property type="project" value="UniProtKB-KW"/>
</dbReference>
<dbReference type="InterPro" id="IPR011006">
    <property type="entry name" value="CheY-like_superfamily"/>
</dbReference>
<keyword evidence="4" id="KW-1185">Reference proteome</keyword>
<evidence type="ECO:0000313" key="3">
    <source>
        <dbReference type="EMBL" id="PJJ82577.1"/>
    </source>
</evidence>
<name>A0A2M9DA22_9MICO</name>
<dbReference type="InterPro" id="IPR016032">
    <property type="entry name" value="Sig_transdc_resp-reg_C-effctor"/>
</dbReference>
<dbReference type="AlphaFoldDB" id="A0A2M9DA22"/>
<dbReference type="PROSITE" id="PS50043">
    <property type="entry name" value="HTH_LUXR_2"/>
    <property type="match status" value="1"/>
</dbReference>
<dbReference type="Proteomes" id="UP000231742">
    <property type="component" value="Unassembled WGS sequence"/>
</dbReference>
<reference evidence="3 4" key="1">
    <citation type="submission" date="2017-11" db="EMBL/GenBank/DDBJ databases">
        <title>Genomic Encyclopedia of Archaeal and Bacterial Type Strains, Phase II (KMG-II): From Individual Species to Whole Genera.</title>
        <authorList>
            <person name="Goeker M."/>
        </authorList>
    </citation>
    <scope>NUCLEOTIDE SEQUENCE [LARGE SCALE GENOMIC DNA]</scope>
    <source>
        <strain evidence="3 4">DSM 16400</strain>
    </source>
</reference>
<dbReference type="Gene3D" id="3.40.50.2300">
    <property type="match status" value="1"/>
</dbReference>
<accession>A0A2M9DA22</accession>
<dbReference type="GO" id="GO:0006355">
    <property type="term" value="P:regulation of DNA-templated transcription"/>
    <property type="evidence" value="ECO:0007669"/>
    <property type="project" value="InterPro"/>
</dbReference>